<keyword evidence="10 12" id="KW-0472">Membrane</keyword>
<evidence type="ECO:0000256" key="5">
    <source>
        <dbReference type="ARBA" id="ARBA00022832"/>
    </source>
</evidence>
<dbReference type="PRINTS" id="PR00075">
    <property type="entry name" value="FACDDSATRASE"/>
</dbReference>
<name>A0ABV7VWZ1_9GAMM</name>
<evidence type="ECO:0000256" key="9">
    <source>
        <dbReference type="ARBA" id="ARBA00023098"/>
    </source>
</evidence>
<evidence type="ECO:0000256" key="11">
    <source>
        <dbReference type="ARBA" id="ARBA00023160"/>
    </source>
</evidence>
<gene>
    <name evidence="14" type="ORF">ACFOMG_15695</name>
</gene>
<dbReference type="PANTHER" id="PTHR11351">
    <property type="entry name" value="ACYL-COA DESATURASE"/>
    <property type="match status" value="1"/>
</dbReference>
<keyword evidence="6 12" id="KW-1133">Transmembrane helix</keyword>
<keyword evidence="4 12" id="KW-0812">Transmembrane</keyword>
<evidence type="ECO:0000256" key="1">
    <source>
        <dbReference type="ARBA" id="ARBA00004141"/>
    </source>
</evidence>
<proteinExistence type="inferred from homology"/>
<feature type="transmembrane region" description="Helical" evidence="12">
    <location>
        <begin position="178"/>
        <end position="198"/>
    </location>
</feature>
<evidence type="ECO:0000256" key="7">
    <source>
        <dbReference type="ARBA" id="ARBA00023002"/>
    </source>
</evidence>
<evidence type="ECO:0000256" key="2">
    <source>
        <dbReference type="ARBA" id="ARBA00008749"/>
    </source>
</evidence>
<keyword evidence="5" id="KW-0276">Fatty acid metabolism</keyword>
<feature type="transmembrane region" description="Helical" evidence="12">
    <location>
        <begin position="210"/>
        <end position="231"/>
    </location>
</feature>
<evidence type="ECO:0000259" key="13">
    <source>
        <dbReference type="Pfam" id="PF00487"/>
    </source>
</evidence>
<evidence type="ECO:0000313" key="14">
    <source>
        <dbReference type="EMBL" id="MFC3681548.1"/>
    </source>
</evidence>
<sequence length="328" mass="38425">MDKQPSIQPQSRWRNIQRWIDSDVGQDEDMTSTRFNWLRVMPFIFLHLMALVALFIEVSTTAVVVCFALYWLRQFAITAFYHRYFAHRSYKTNRFWQFVFALLGNMSAQRGPLWWAAHHRAHHQHSDSEQDLHSPVQRGFWWSHVGWFTCDASFRTQLNRIKDFAKFPELRWLDRFDITGPVLLVALLYLAGELLAHYSPQLNTNGFQLVIWGFFVSTVMLFHSTVAINSLGHIWGNKRFSTKDQSRNNAFLAILTLGEGWHNNHHRFAVSTRQGFYWWQIDITYYILKLMSWLGIIHSLNPVPAHILAEGRDAEKVARAQAETGVLS</sequence>
<comment type="caution">
    <text evidence="14">The sequence shown here is derived from an EMBL/GenBank/DDBJ whole genome shotgun (WGS) entry which is preliminary data.</text>
</comment>
<keyword evidence="11" id="KW-0275">Fatty acid biosynthesis</keyword>
<evidence type="ECO:0000256" key="12">
    <source>
        <dbReference type="SAM" id="Phobius"/>
    </source>
</evidence>
<comment type="subcellular location">
    <subcellularLocation>
        <location evidence="1">Membrane</location>
        <topology evidence="1">Multi-pass membrane protein</topology>
    </subcellularLocation>
</comment>
<dbReference type="CDD" id="cd03505">
    <property type="entry name" value="Delta9-FADS-like"/>
    <property type="match status" value="1"/>
</dbReference>
<keyword evidence="15" id="KW-1185">Reference proteome</keyword>
<reference evidence="15" key="1">
    <citation type="journal article" date="2019" name="Int. J. Syst. Evol. Microbiol.">
        <title>The Global Catalogue of Microorganisms (GCM) 10K type strain sequencing project: providing services to taxonomists for standard genome sequencing and annotation.</title>
        <authorList>
            <consortium name="The Broad Institute Genomics Platform"/>
            <consortium name="The Broad Institute Genome Sequencing Center for Infectious Disease"/>
            <person name="Wu L."/>
            <person name="Ma J."/>
        </authorList>
    </citation>
    <scope>NUCLEOTIDE SEQUENCE [LARGE SCALE GENOMIC DNA]</scope>
    <source>
        <strain evidence="15">KCTC 42424</strain>
    </source>
</reference>
<evidence type="ECO:0000256" key="10">
    <source>
        <dbReference type="ARBA" id="ARBA00023136"/>
    </source>
</evidence>
<keyword evidence="8" id="KW-0408">Iron</keyword>
<keyword evidence="7" id="KW-0560">Oxidoreductase</keyword>
<organism evidence="14 15">
    <name type="scientific">Bacterioplanoides pacificum</name>
    <dbReference type="NCBI Taxonomy" id="1171596"/>
    <lineage>
        <taxon>Bacteria</taxon>
        <taxon>Pseudomonadati</taxon>
        <taxon>Pseudomonadota</taxon>
        <taxon>Gammaproteobacteria</taxon>
        <taxon>Oceanospirillales</taxon>
        <taxon>Oceanospirillaceae</taxon>
        <taxon>Bacterioplanoides</taxon>
    </lineage>
</organism>
<dbReference type="InterPro" id="IPR005804">
    <property type="entry name" value="FA_desaturase_dom"/>
</dbReference>
<dbReference type="InterPro" id="IPR015876">
    <property type="entry name" value="Acyl-CoA_DS"/>
</dbReference>
<keyword evidence="9" id="KW-0443">Lipid metabolism</keyword>
<dbReference type="Proteomes" id="UP001595722">
    <property type="component" value="Unassembled WGS sequence"/>
</dbReference>
<comment type="similarity">
    <text evidence="2">Belongs to the fatty acid desaturase type 2 family.</text>
</comment>
<dbReference type="EMBL" id="JBHRYB010000015">
    <property type="protein sequence ID" value="MFC3681548.1"/>
    <property type="molecule type" value="Genomic_DNA"/>
</dbReference>
<keyword evidence="3" id="KW-0444">Lipid biosynthesis</keyword>
<feature type="domain" description="Fatty acid desaturase" evidence="13">
    <location>
        <begin position="62"/>
        <end position="286"/>
    </location>
</feature>
<dbReference type="PANTHER" id="PTHR11351:SF31">
    <property type="entry name" value="DESATURASE 1, ISOFORM A-RELATED"/>
    <property type="match status" value="1"/>
</dbReference>
<evidence type="ECO:0000256" key="4">
    <source>
        <dbReference type="ARBA" id="ARBA00022692"/>
    </source>
</evidence>
<accession>A0ABV7VWZ1</accession>
<dbReference type="Pfam" id="PF00487">
    <property type="entry name" value="FA_desaturase"/>
    <property type="match status" value="1"/>
</dbReference>
<evidence type="ECO:0000256" key="8">
    <source>
        <dbReference type="ARBA" id="ARBA00023004"/>
    </source>
</evidence>
<dbReference type="RefSeq" id="WP_376868013.1">
    <property type="nucleotide sequence ID" value="NZ_JBHRYB010000015.1"/>
</dbReference>
<evidence type="ECO:0000256" key="6">
    <source>
        <dbReference type="ARBA" id="ARBA00022989"/>
    </source>
</evidence>
<evidence type="ECO:0000313" key="15">
    <source>
        <dbReference type="Proteomes" id="UP001595722"/>
    </source>
</evidence>
<protein>
    <submittedName>
        <fullName evidence="14">Acyl-CoA desaturase</fullName>
    </submittedName>
</protein>
<evidence type="ECO:0000256" key="3">
    <source>
        <dbReference type="ARBA" id="ARBA00022516"/>
    </source>
</evidence>